<feature type="transmembrane region" description="Helical" evidence="1">
    <location>
        <begin position="12"/>
        <end position="37"/>
    </location>
</feature>
<dbReference type="AlphaFoldDB" id="A0A1E8PW61"/>
<accession>A0A1E8PW61</accession>
<reference evidence="2 3" key="1">
    <citation type="submission" date="2016-09" db="EMBL/GenBank/DDBJ databases">
        <title>genome sequence of Mycobacterium sp. 739 SCH.</title>
        <authorList>
            <person name="Greninger A.L."/>
            <person name="Qin X."/>
            <person name="Jerome K."/>
            <person name="Vora S."/>
            <person name="Quinn K."/>
        </authorList>
    </citation>
    <scope>NUCLEOTIDE SEQUENCE [LARGE SCALE GENOMIC DNA]</scope>
    <source>
        <strain evidence="2 3">SCH</strain>
    </source>
</reference>
<evidence type="ECO:0000256" key="1">
    <source>
        <dbReference type="SAM" id="Phobius"/>
    </source>
</evidence>
<protein>
    <submittedName>
        <fullName evidence="2">Uncharacterized protein</fullName>
    </submittedName>
</protein>
<evidence type="ECO:0000313" key="3">
    <source>
        <dbReference type="Proteomes" id="UP000178953"/>
    </source>
</evidence>
<gene>
    <name evidence="2" type="ORF">BEL07_27470</name>
</gene>
<keyword evidence="1" id="KW-1133">Transmembrane helix</keyword>
<dbReference type="Proteomes" id="UP000178953">
    <property type="component" value="Unassembled WGS sequence"/>
</dbReference>
<dbReference type="RefSeq" id="WP_070356201.1">
    <property type="nucleotide sequence ID" value="NZ_CP043474.1"/>
</dbReference>
<keyword evidence="3" id="KW-1185">Reference proteome</keyword>
<name>A0A1E8PW61_9MYCO</name>
<proteinExistence type="predicted"/>
<comment type="caution">
    <text evidence="2">The sequence shown here is derived from an EMBL/GenBank/DDBJ whole genome shotgun (WGS) entry which is preliminary data.</text>
</comment>
<keyword evidence="1" id="KW-0472">Membrane</keyword>
<sequence length="91" mass="10162">MAVMSGELIDVLINVACWWLAVFIGYGVLLLGVDGLLQRFARRRARQQRERDALARLAAERTAAINRIGVAFLAAQQLIRDEANARKGARR</sequence>
<dbReference type="EMBL" id="MCHX01000111">
    <property type="protein sequence ID" value="OFJ50572.1"/>
    <property type="molecule type" value="Genomic_DNA"/>
</dbReference>
<keyword evidence="1" id="KW-0812">Transmembrane</keyword>
<organism evidence="2 3">
    <name type="scientific">Mycolicibacterium grossiae</name>
    <dbReference type="NCBI Taxonomy" id="1552759"/>
    <lineage>
        <taxon>Bacteria</taxon>
        <taxon>Bacillati</taxon>
        <taxon>Actinomycetota</taxon>
        <taxon>Actinomycetes</taxon>
        <taxon>Mycobacteriales</taxon>
        <taxon>Mycobacteriaceae</taxon>
        <taxon>Mycolicibacterium</taxon>
    </lineage>
</organism>
<evidence type="ECO:0000313" key="2">
    <source>
        <dbReference type="EMBL" id="OFJ50572.1"/>
    </source>
</evidence>